<comment type="similarity">
    <text evidence="1">Belongs to the CdaR family.</text>
</comment>
<evidence type="ECO:0000256" key="1">
    <source>
        <dbReference type="ARBA" id="ARBA00006754"/>
    </source>
</evidence>
<dbReference type="InterPro" id="IPR041522">
    <property type="entry name" value="CdaR_GGDEF"/>
</dbReference>
<dbReference type="RefSeq" id="WP_269442280.1">
    <property type="nucleotide sequence ID" value="NZ_CP097463.1"/>
</dbReference>
<dbReference type="Gene3D" id="1.10.10.2840">
    <property type="entry name" value="PucR C-terminal helix-turn-helix domain"/>
    <property type="match status" value="1"/>
</dbReference>
<sequence>MLVSVNSRPRASLGRILDDLGATLLELIHGDADLPGDVGGIVIHDPFEETALPAHAVVLGVGVREPDQVLALLRELAGHGAAALVVRAPAPADPRIAAAAAESGVALLALTRGASWAQLAAMLRSLLAEGDVGTAGPETLAGMPSGDLFALANAVAALLDAPVTIEDRGSRVLAFSGRQDEADPSRVETILGRQVPEKYARLLAERGVFHELYRSDEPVYVTPMPSGPDEFSLPRVAVAVRAGDEILGSIWAAVHEPLSPERSQAFCDAAKLVALHMLRIRAGADVERRLRADLVSTALEGGVGARQAIDRLGLADQPMAILALAVVDASAEPSVGVDANLATERQRLADALAMHLSAVHPRSAAALVGDVAYGLIPVPRDRADGEERAVRIATEFLDRVGDRVRASIGVGPVVADPADLPQARACADRALRVLRSGRGATRVARLADVHVEALLLELQDLVTVRGDQPTGPVARLLDYDELHGTNLVETLRAWLDAFGDVIAAAAAVYVHPNTFRYRLRRLAEVGELDLADPEARFAAMLQLRVVPVGKPAKRR</sequence>
<dbReference type="EMBL" id="CP097463">
    <property type="protein sequence ID" value="WAX55757.1"/>
    <property type="molecule type" value="Genomic_DNA"/>
</dbReference>
<gene>
    <name evidence="4" type="ORF">M6B22_14570</name>
</gene>
<evidence type="ECO:0000259" key="2">
    <source>
        <dbReference type="Pfam" id="PF13556"/>
    </source>
</evidence>
<accession>A0ABY7JWS1</accession>
<dbReference type="InterPro" id="IPR025736">
    <property type="entry name" value="PucR_C-HTH_dom"/>
</dbReference>
<protein>
    <submittedName>
        <fullName evidence="4">Helix-turn-helix domain-containing protein</fullName>
    </submittedName>
</protein>
<dbReference type="Proteomes" id="UP001164693">
    <property type="component" value="Chromosome"/>
</dbReference>
<proteinExistence type="inferred from homology"/>
<dbReference type="PANTHER" id="PTHR33744">
    <property type="entry name" value="CARBOHYDRATE DIACID REGULATOR"/>
    <property type="match status" value="1"/>
</dbReference>
<name>A0ABY7JWS1_9ACTN</name>
<keyword evidence="5" id="KW-1185">Reference proteome</keyword>
<dbReference type="Pfam" id="PF13556">
    <property type="entry name" value="HTH_30"/>
    <property type="match status" value="1"/>
</dbReference>
<reference evidence="4" key="1">
    <citation type="submission" date="2022-05" db="EMBL/GenBank/DDBJ databases">
        <title>Jatrophihabitans sp. SB3-54 whole genome sequence.</title>
        <authorList>
            <person name="Suh M.K."/>
            <person name="Eom M.K."/>
            <person name="Kim J.S."/>
            <person name="Kim H.S."/>
            <person name="Do H.E."/>
            <person name="Shin Y.K."/>
            <person name="Lee J.-S."/>
        </authorList>
    </citation>
    <scope>NUCLEOTIDE SEQUENCE</scope>
    <source>
        <strain evidence="4">SB3-54</strain>
    </source>
</reference>
<evidence type="ECO:0000259" key="3">
    <source>
        <dbReference type="Pfam" id="PF17853"/>
    </source>
</evidence>
<dbReference type="Pfam" id="PF17853">
    <property type="entry name" value="GGDEF_2"/>
    <property type="match status" value="1"/>
</dbReference>
<organism evidence="4 5">
    <name type="scientific">Jatrophihabitans cynanchi</name>
    <dbReference type="NCBI Taxonomy" id="2944128"/>
    <lineage>
        <taxon>Bacteria</taxon>
        <taxon>Bacillati</taxon>
        <taxon>Actinomycetota</taxon>
        <taxon>Actinomycetes</taxon>
        <taxon>Jatrophihabitantales</taxon>
        <taxon>Jatrophihabitantaceae</taxon>
        <taxon>Jatrophihabitans</taxon>
    </lineage>
</organism>
<feature type="domain" description="PucR C-terminal helix-turn-helix" evidence="2">
    <location>
        <begin position="487"/>
        <end position="545"/>
    </location>
</feature>
<dbReference type="PANTHER" id="PTHR33744:SF17">
    <property type="entry name" value="CONSERVED PROTEIN"/>
    <property type="match status" value="1"/>
</dbReference>
<dbReference type="InterPro" id="IPR042070">
    <property type="entry name" value="PucR_C-HTH_sf"/>
</dbReference>
<feature type="domain" description="CdaR GGDEF-like" evidence="3">
    <location>
        <begin position="316"/>
        <end position="433"/>
    </location>
</feature>
<evidence type="ECO:0000313" key="5">
    <source>
        <dbReference type="Proteomes" id="UP001164693"/>
    </source>
</evidence>
<evidence type="ECO:0000313" key="4">
    <source>
        <dbReference type="EMBL" id="WAX55757.1"/>
    </source>
</evidence>
<dbReference type="InterPro" id="IPR051448">
    <property type="entry name" value="CdaR-like_regulators"/>
</dbReference>